<dbReference type="RefSeq" id="XP_003573819.1">
    <property type="nucleotide sequence ID" value="XM_003573771.4"/>
</dbReference>
<dbReference type="OrthoDB" id="593746at2759"/>
<dbReference type="KEGG" id="bdi:100841866"/>
<dbReference type="SMART" id="SM01157">
    <property type="entry name" value="DUF1719"/>
    <property type="match status" value="1"/>
</dbReference>
<reference evidence="2" key="3">
    <citation type="submission" date="2018-08" db="UniProtKB">
        <authorList>
            <consortium name="EnsemblPlants"/>
        </authorList>
    </citation>
    <scope>IDENTIFICATION</scope>
    <source>
        <strain evidence="2">cv. Bd21</strain>
    </source>
</reference>
<evidence type="ECO:0000313" key="1">
    <source>
        <dbReference type="EMBL" id="KQJ96370.1"/>
    </source>
</evidence>
<dbReference type="EMBL" id="CM000882">
    <property type="protein sequence ID" value="KQJ96370.1"/>
    <property type="molecule type" value="Genomic_DNA"/>
</dbReference>
<proteinExistence type="predicted"/>
<dbReference type="eggNOG" id="ENOG502R3CY">
    <property type="taxonomic scope" value="Eukaryota"/>
</dbReference>
<evidence type="ECO:0000313" key="3">
    <source>
        <dbReference type="Proteomes" id="UP000008810"/>
    </source>
</evidence>
<dbReference type="HOGENOM" id="CLU_611603_0_0_1"/>
<organism evidence="1">
    <name type="scientific">Brachypodium distachyon</name>
    <name type="common">Purple false brome</name>
    <name type="synonym">Trachynia distachya</name>
    <dbReference type="NCBI Taxonomy" id="15368"/>
    <lineage>
        <taxon>Eukaryota</taxon>
        <taxon>Viridiplantae</taxon>
        <taxon>Streptophyta</taxon>
        <taxon>Embryophyta</taxon>
        <taxon>Tracheophyta</taxon>
        <taxon>Spermatophyta</taxon>
        <taxon>Magnoliopsida</taxon>
        <taxon>Liliopsida</taxon>
        <taxon>Poales</taxon>
        <taxon>Poaceae</taxon>
        <taxon>BOP clade</taxon>
        <taxon>Pooideae</taxon>
        <taxon>Stipodae</taxon>
        <taxon>Brachypodieae</taxon>
        <taxon>Brachypodium</taxon>
    </lineage>
</organism>
<gene>
    <name evidence="2" type="primary">LOC100841866</name>
    <name evidence="1" type="ORF">BRADI_3g22707v3</name>
</gene>
<sequence>MAEILGSAVASESVSKIFSILSGNPREPGSEEDNAERLEFAVLKIHSVVAISEDWQVLHQPLLNWKARLKCLAKEGDAMLRAYKMRSSRNKSTSVGKRVTGAAKRFLPFRRSVADDNDPNDAAVRRFERLANSADEFFRYVQLGGRPKSLLVACFRIPTQELLAGRTLEVSMRKGTEEALLLLHPCEMVEAGGPKEIVLFLSCDDTTGTAWEKNVKLSVVFQLTEHAKDILGIVMSSLELLPPQFGAACVTIRELARNMLTQDSPCRNASAMSVWSGATAWKCHRYSTDKGFLNGNTQLPFPIIRVAILSFALPQNDSSDRAADHGMPLKLMGHVAPGLVPERYSHQYQLIEVETLQKLLPAVTDEGAVACKGFWWCPRSSTYLSVVPELSMPPPTLKQLYLMENSEGAV</sequence>
<dbReference type="Proteomes" id="UP000008810">
    <property type="component" value="Chromosome 3"/>
</dbReference>
<evidence type="ECO:0000313" key="2">
    <source>
        <dbReference type="EnsemblPlants" id="KQJ96370"/>
    </source>
</evidence>
<name>I1I3F6_BRADI</name>
<keyword evidence="3" id="KW-1185">Reference proteome</keyword>
<evidence type="ECO:0008006" key="4">
    <source>
        <dbReference type="Google" id="ProtNLM"/>
    </source>
</evidence>
<dbReference type="InterPro" id="IPR013181">
    <property type="entry name" value="DUF1719"/>
</dbReference>
<dbReference type="PANTHER" id="PTHR33377">
    <property type="entry name" value="OS10G0134700 PROTEIN-RELATED"/>
    <property type="match status" value="1"/>
</dbReference>
<dbReference type="AlphaFoldDB" id="I1I3F6"/>
<protein>
    <recommendedName>
        <fullName evidence="4">Rx N-terminal domain-containing protein</fullName>
    </recommendedName>
</protein>
<dbReference type="PANTHER" id="PTHR33377:SF52">
    <property type="entry name" value="RX N-TERMINAL DOMAIN-CONTAINING PROTEIN"/>
    <property type="match status" value="1"/>
</dbReference>
<dbReference type="Pfam" id="PF08224">
    <property type="entry name" value="DUF1719"/>
    <property type="match status" value="1"/>
</dbReference>
<dbReference type="EnsemblPlants" id="KQJ96370">
    <property type="protein sequence ID" value="KQJ96370"/>
    <property type="gene ID" value="BRADI_3g22707v3"/>
</dbReference>
<reference evidence="1 2" key="1">
    <citation type="journal article" date="2010" name="Nature">
        <title>Genome sequencing and analysis of the model grass Brachypodium distachyon.</title>
        <authorList>
            <consortium name="International Brachypodium Initiative"/>
        </authorList>
    </citation>
    <scope>NUCLEOTIDE SEQUENCE [LARGE SCALE GENOMIC DNA]</scope>
    <source>
        <strain evidence="1">Bd21</strain>
        <strain evidence="2">cv. Bd21</strain>
    </source>
</reference>
<accession>I1I3F6</accession>
<dbReference type="OMA" id="SESSEWC"/>
<dbReference type="Gramene" id="KQJ96370">
    <property type="protein sequence ID" value="KQJ96370"/>
    <property type="gene ID" value="BRADI_3g22707v3"/>
</dbReference>
<dbReference type="GeneID" id="100841866"/>
<reference evidence="1" key="2">
    <citation type="submission" date="2017-06" db="EMBL/GenBank/DDBJ databases">
        <title>WGS assembly of Brachypodium distachyon.</title>
        <authorList>
            <consortium name="The International Brachypodium Initiative"/>
            <person name="Lucas S."/>
            <person name="Harmon-Smith M."/>
            <person name="Lail K."/>
            <person name="Tice H."/>
            <person name="Grimwood J."/>
            <person name="Bruce D."/>
            <person name="Barry K."/>
            <person name="Shu S."/>
            <person name="Lindquist E."/>
            <person name="Wang M."/>
            <person name="Pitluck S."/>
            <person name="Vogel J.P."/>
            <person name="Garvin D.F."/>
            <person name="Mockler T.C."/>
            <person name="Schmutz J."/>
            <person name="Rokhsar D."/>
            <person name="Bevan M.W."/>
        </authorList>
    </citation>
    <scope>NUCLEOTIDE SEQUENCE</scope>
    <source>
        <strain evidence="1">Bd21</strain>
    </source>
</reference>